<dbReference type="GO" id="GO:0006099">
    <property type="term" value="P:tricarboxylic acid cycle"/>
    <property type="evidence" value="ECO:0007669"/>
    <property type="project" value="UniProtKB-KW"/>
</dbReference>
<evidence type="ECO:0000313" key="10">
    <source>
        <dbReference type="Proteomes" id="UP001179121"/>
    </source>
</evidence>
<comment type="catalytic activity">
    <reaction evidence="5">
        <text>oxaloacetate + acetyl-CoA + H2O = citrate + CoA + H(+)</text>
        <dbReference type="Rhea" id="RHEA:16845"/>
        <dbReference type="ChEBI" id="CHEBI:15377"/>
        <dbReference type="ChEBI" id="CHEBI:15378"/>
        <dbReference type="ChEBI" id="CHEBI:16452"/>
        <dbReference type="ChEBI" id="CHEBI:16947"/>
        <dbReference type="ChEBI" id="CHEBI:57287"/>
        <dbReference type="ChEBI" id="CHEBI:57288"/>
        <dbReference type="EC" id="2.3.3.16"/>
    </reaction>
</comment>
<keyword evidence="10" id="KW-1185">Reference proteome</keyword>
<organism evidence="9 10">
    <name type="scientific">Nitrospira tepida</name>
    <dbReference type="NCBI Taxonomy" id="2973512"/>
    <lineage>
        <taxon>Bacteria</taxon>
        <taxon>Pseudomonadati</taxon>
        <taxon>Nitrospirota</taxon>
        <taxon>Nitrospiria</taxon>
        <taxon>Nitrospirales</taxon>
        <taxon>Nitrospiraceae</taxon>
        <taxon>Nitrospira</taxon>
    </lineage>
</organism>
<dbReference type="Gene3D" id="1.10.580.10">
    <property type="entry name" value="Citrate Synthase, domain 1"/>
    <property type="match status" value="1"/>
</dbReference>
<proteinExistence type="inferred from homology"/>
<dbReference type="PIRSF" id="PIRSF001369">
    <property type="entry name" value="Citrate_synth"/>
    <property type="match status" value="1"/>
</dbReference>
<dbReference type="PANTHER" id="PTHR11739">
    <property type="entry name" value="CITRATE SYNTHASE"/>
    <property type="match status" value="1"/>
</dbReference>
<dbReference type="KEGG" id="nti:DNFV4_00068"/>
<dbReference type="InterPro" id="IPR016142">
    <property type="entry name" value="Citrate_synth-like_lrg_a-sub"/>
</dbReference>
<dbReference type="PROSITE" id="PS00480">
    <property type="entry name" value="CITRATE_SYNTHASE"/>
    <property type="match status" value="1"/>
</dbReference>
<accession>A0AA86MTR2</accession>
<sequence length="400" mass="44767">MKGDVKATTPEATASSEAVRREFSPGLAGVPAARSSISFVNGETGLLEYRGIRIEELAEHSSFLETTYLLLYDRLPDQTELDRFTSDVTQHRRIKYRITDLIKCLPEQGHPMDALQAAVAALGMFYPARHVLDPQVQYWSAVRLIAKMPTIVAAYHRLRRGDEQVQPRDDLDHAGNFLYMLTETVPDPLIAKMLDTCLILHAEHTMNASTFSGMVTASTLADPYTVVSSAIGTLKGPLHGGAAQETVDMLEEIGSVDHVRPYIMQRLAAKQKLMGFGHRIYKVKDPRAIILQKLAQRLLAESWRSPLYKLAEEVERVGEELLAGKGIHANVDFYSGVLYKTMGLDEDFFTCVFAMARVSGWLAHWLEQIKDNKLFRPDQIYDGPHGRGYVPIERRPGGRG</sequence>
<reference evidence="9" key="1">
    <citation type="submission" date="2022-10" db="EMBL/GenBank/DDBJ databases">
        <authorList>
            <person name="Koch H."/>
        </authorList>
    </citation>
    <scope>NUCLEOTIDE SEQUENCE</scope>
    <source>
        <strain evidence="9">DNF</strain>
    </source>
</reference>
<protein>
    <recommendedName>
        <fullName evidence="6">Citrate synthase</fullName>
    </recommendedName>
</protein>
<comment type="similarity">
    <text evidence="2 6 8">Belongs to the citrate synthase family.</text>
</comment>
<dbReference type="EMBL" id="OX365700">
    <property type="protein sequence ID" value="CAI4029650.1"/>
    <property type="molecule type" value="Genomic_DNA"/>
</dbReference>
<evidence type="ECO:0000256" key="8">
    <source>
        <dbReference type="RuleBase" id="RU003406"/>
    </source>
</evidence>
<evidence type="ECO:0000256" key="1">
    <source>
        <dbReference type="ARBA" id="ARBA00004751"/>
    </source>
</evidence>
<evidence type="ECO:0000256" key="3">
    <source>
        <dbReference type="ARBA" id="ARBA00022532"/>
    </source>
</evidence>
<dbReference type="GO" id="GO:0036440">
    <property type="term" value="F:citrate synthase activity"/>
    <property type="evidence" value="ECO:0007669"/>
    <property type="project" value="UniProtKB-EC"/>
</dbReference>
<evidence type="ECO:0000256" key="4">
    <source>
        <dbReference type="ARBA" id="ARBA00022679"/>
    </source>
</evidence>
<dbReference type="Proteomes" id="UP001179121">
    <property type="component" value="Chromosome"/>
</dbReference>
<dbReference type="PRINTS" id="PR00143">
    <property type="entry name" value="CITRTSNTHASE"/>
</dbReference>
<dbReference type="InterPro" id="IPR016143">
    <property type="entry name" value="Citrate_synth-like_sm_a-sub"/>
</dbReference>
<dbReference type="InterPro" id="IPR019810">
    <property type="entry name" value="Citrate_synthase_AS"/>
</dbReference>
<evidence type="ECO:0000256" key="7">
    <source>
        <dbReference type="PIRSR" id="PIRSR001369-1"/>
    </source>
</evidence>
<dbReference type="InterPro" id="IPR002020">
    <property type="entry name" value="Citrate_synthase"/>
</dbReference>
<evidence type="ECO:0000256" key="5">
    <source>
        <dbReference type="ARBA" id="ARBA00049288"/>
    </source>
</evidence>
<dbReference type="NCBIfam" id="TIGR01800">
    <property type="entry name" value="cit_synth_II"/>
    <property type="match status" value="1"/>
</dbReference>
<dbReference type="InterPro" id="IPR011278">
    <property type="entry name" value="2-MeCitrate/Citrate_synth_II"/>
</dbReference>
<dbReference type="Pfam" id="PF00285">
    <property type="entry name" value="Citrate_synt"/>
    <property type="match status" value="1"/>
</dbReference>
<dbReference type="PANTHER" id="PTHR11739:SF4">
    <property type="entry name" value="CITRATE SYNTHASE, PEROXISOMAL"/>
    <property type="match status" value="1"/>
</dbReference>
<dbReference type="Gene3D" id="1.10.230.10">
    <property type="entry name" value="Cytochrome P450-Terp, domain 2"/>
    <property type="match status" value="1"/>
</dbReference>
<dbReference type="InterPro" id="IPR024176">
    <property type="entry name" value="Citrate_synthase_bac-typ"/>
</dbReference>
<dbReference type="AlphaFoldDB" id="A0AA86MTR2"/>
<evidence type="ECO:0000256" key="6">
    <source>
        <dbReference type="PIRNR" id="PIRNR001369"/>
    </source>
</evidence>
<dbReference type="RefSeq" id="WP_289266687.1">
    <property type="nucleotide sequence ID" value="NZ_OX365700.1"/>
</dbReference>
<dbReference type="NCBIfam" id="NF010639">
    <property type="entry name" value="PRK14036.1"/>
    <property type="match status" value="1"/>
</dbReference>
<name>A0AA86MTR2_9BACT</name>
<keyword evidence="4 6" id="KW-0808">Transferase</keyword>
<dbReference type="GO" id="GO:0005975">
    <property type="term" value="P:carbohydrate metabolic process"/>
    <property type="evidence" value="ECO:0007669"/>
    <property type="project" value="TreeGrafter"/>
</dbReference>
<evidence type="ECO:0000313" key="9">
    <source>
        <dbReference type="EMBL" id="CAI4029650.1"/>
    </source>
</evidence>
<dbReference type="InterPro" id="IPR036969">
    <property type="entry name" value="Citrate_synthase_sf"/>
</dbReference>
<keyword evidence="3" id="KW-0816">Tricarboxylic acid cycle</keyword>
<feature type="active site" evidence="7">
    <location>
        <position position="278"/>
    </location>
</feature>
<dbReference type="SUPFAM" id="SSF48256">
    <property type="entry name" value="Citrate synthase"/>
    <property type="match status" value="1"/>
</dbReference>
<comment type="pathway">
    <text evidence="1">Carbohydrate metabolism; tricarboxylic acid cycle; isocitrate from oxaloacetate: step 1/2.</text>
</comment>
<feature type="active site" evidence="7">
    <location>
        <position position="332"/>
    </location>
</feature>
<dbReference type="GO" id="GO:0005829">
    <property type="term" value="C:cytosol"/>
    <property type="evidence" value="ECO:0007669"/>
    <property type="project" value="TreeGrafter"/>
</dbReference>
<evidence type="ECO:0000256" key="2">
    <source>
        <dbReference type="ARBA" id="ARBA00010566"/>
    </source>
</evidence>
<gene>
    <name evidence="9" type="ORF">DNFV4_00068</name>
</gene>